<keyword evidence="1" id="KW-0812">Transmembrane</keyword>
<dbReference type="AlphaFoldDB" id="A0AAD1ZG92"/>
<dbReference type="PANTHER" id="PTHR31852">
    <property type="entry name" value="LATE EMBRYOGENESIS ABUNDANT (LEA) HYDROXYPROLINE-RICH GLYCOPROTEIN FAMILY"/>
    <property type="match status" value="1"/>
</dbReference>
<evidence type="ECO:0000313" key="3">
    <source>
        <dbReference type="EMBL" id="CAI9768438.1"/>
    </source>
</evidence>
<keyword evidence="1" id="KW-0472">Membrane</keyword>
<gene>
    <name evidence="3" type="ORF">FPE_LOCUS15868</name>
</gene>
<dbReference type="Proteomes" id="UP000834106">
    <property type="component" value="Chromosome 9"/>
</dbReference>
<dbReference type="InterPro" id="IPR004864">
    <property type="entry name" value="LEA_2"/>
</dbReference>
<dbReference type="InterPro" id="IPR055301">
    <property type="entry name" value="Lea14-like_2"/>
</dbReference>
<feature type="domain" description="Late embryogenesis abundant protein LEA-2 subgroup" evidence="2">
    <location>
        <begin position="92"/>
        <end position="177"/>
    </location>
</feature>
<feature type="transmembrane region" description="Helical" evidence="1">
    <location>
        <begin position="30"/>
        <end position="54"/>
    </location>
</feature>
<dbReference type="SUPFAM" id="SSF117070">
    <property type="entry name" value="LEA14-like"/>
    <property type="match status" value="1"/>
</dbReference>
<name>A0AAD1ZG92_9LAMI</name>
<proteinExistence type="predicted"/>
<protein>
    <recommendedName>
        <fullName evidence="2">Late embryogenesis abundant protein LEA-2 subgroup domain-containing protein</fullName>
    </recommendedName>
</protein>
<dbReference type="Gene3D" id="2.60.40.1820">
    <property type="match status" value="1"/>
</dbReference>
<accession>A0AAD1ZG92</accession>
<evidence type="ECO:0000259" key="2">
    <source>
        <dbReference type="Pfam" id="PF03168"/>
    </source>
</evidence>
<reference evidence="3" key="1">
    <citation type="submission" date="2023-05" db="EMBL/GenBank/DDBJ databases">
        <authorList>
            <person name="Huff M."/>
        </authorList>
    </citation>
    <scope>NUCLEOTIDE SEQUENCE</scope>
</reference>
<sequence>MEVESSKQEENKTMMAQNVRKPDYIRRRRIICLVVISEILALALIFTILGLTVFKAKRPVTTVNSVAISDLDFSFDIARLRVHLNVTVDTSVAVKNPNRVGLKYKNSTALLKYRGDVVGEVPIPAGKIGARDSMIMNLTLTLMADRVLANSNLYSDVISGTLPLQTYTRIAGKVRILFNIHVVSYTTCDLESRDAQFVKMFDDFHHTLRDWHVYPTMGTSELGSFFHLWDLMELTFYCLDGSSLLRWLG</sequence>
<keyword evidence="1" id="KW-1133">Transmembrane helix</keyword>
<organism evidence="3 4">
    <name type="scientific">Fraxinus pennsylvanica</name>
    <dbReference type="NCBI Taxonomy" id="56036"/>
    <lineage>
        <taxon>Eukaryota</taxon>
        <taxon>Viridiplantae</taxon>
        <taxon>Streptophyta</taxon>
        <taxon>Embryophyta</taxon>
        <taxon>Tracheophyta</taxon>
        <taxon>Spermatophyta</taxon>
        <taxon>Magnoliopsida</taxon>
        <taxon>eudicotyledons</taxon>
        <taxon>Gunneridae</taxon>
        <taxon>Pentapetalae</taxon>
        <taxon>asterids</taxon>
        <taxon>lamiids</taxon>
        <taxon>Lamiales</taxon>
        <taxon>Oleaceae</taxon>
        <taxon>Oleeae</taxon>
        <taxon>Fraxinus</taxon>
    </lineage>
</organism>
<dbReference type="Pfam" id="PF03168">
    <property type="entry name" value="LEA_2"/>
    <property type="match status" value="1"/>
</dbReference>
<dbReference type="EMBL" id="OU503044">
    <property type="protein sequence ID" value="CAI9768438.1"/>
    <property type="molecule type" value="Genomic_DNA"/>
</dbReference>
<evidence type="ECO:0000313" key="4">
    <source>
        <dbReference type="Proteomes" id="UP000834106"/>
    </source>
</evidence>
<evidence type="ECO:0000256" key="1">
    <source>
        <dbReference type="SAM" id="Phobius"/>
    </source>
</evidence>
<keyword evidence="4" id="KW-1185">Reference proteome</keyword>